<evidence type="ECO:0008006" key="3">
    <source>
        <dbReference type="Google" id="ProtNLM"/>
    </source>
</evidence>
<sequence>MINHDHKCIFIHIPRTAGSSIEQWISGQDWWNVNPSTKHLVASQAKSIYADYWDDYFKFSVVRDPVSRVLSCLKYAKYFGLSLDSDGNVDFSQYRTLFGNRIILEHDYRFHKRSNLAKKKHRAHSVYGNILDEKLDLIIKFENLKEGLDLVGEKIGLNRNFEVHIETFEAKPAEDIISKSTLSDIKNLYKYDYTRFYPRKR</sequence>
<dbReference type="InterPro" id="IPR027417">
    <property type="entry name" value="P-loop_NTPase"/>
</dbReference>
<evidence type="ECO:0000313" key="1">
    <source>
        <dbReference type="EMBL" id="MET3692178.1"/>
    </source>
</evidence>
<dbReference type="Pfam" id="PF03567">
    <property type="entry name" value="Sulfotransfer_2"/>
    <property type="match status" value="1"/>
</dbReference>
<reference evidence="1 2" key="1">
    <citation type="submission" date="2024-06" db="EMBL/GenBank/DDBJ databases">
        <title>Genomic Encyclopedia of Type Strains, Phase IV (KMG-IV): sequencing the most valuable type-strain genomes for metagenomic binning, comparative biology and taxonomic classification.</title>
        <authorList>
            <person name="Goeker M."/>
        </authorList>
    </citation>
    <scope>NUCLEOTIDE SEQUENCE [LARGE SCALE GENOMIC DNA]</scope>
    <source>
        <strain evidence="1 2">DSM 21331</strain>
    </source>
</reference>
<dbReference type="RefSeq" id="WP_238280167.1">
    <property type="nucleotide sequence ID" value="NZ_BPQL01000079.1"/>
</dbReference>
<dbReference type="Gene3D" id="3.40.50.300">
    <property type="entry name" value="P-loop containing nucleotide triphosphate hydrolases"/>
    <property type="match status" value="1"/>
</dbReference>
<evidence type="ECO:0000313" key="2">
    <source>
        <dbReference type="Proteomes" id="UP001549145"/>
    </source>
</evidence>
<accession>A0ABV2L2Y5</accession>
<dbReference type="EMBL" id="JBEPMM010000003">
    <property type="protein sequence ID" value="MET3692178.1"/>
    <property type="molecule type" value="Genomic_DNA"/>
</dbReference>
<dbReference type="Proteomes" id="UP001549145">
    <property type="component" value="Unassembled WGS sequence"/>
</dbReference>
<gene>
    <name evidence="1" type="ORF">ABID43_001709</name>
</gene>
<comment type="caution">
    <text evidence="1">The sequence shown here is derived from an EMBL/GenBank/DDBJ whole genome shotgun (WGS) entry which is preliminary data.</text>
</comment>
<protein>
    <recommendedName>
        <fullName evidence="3">Sulfotransferase family protein</fullName>
    </recommendedName>
</protein>
<keyword evidence="2" id="KW-1185">Reference proteome</keyword>
<dbReference type="InterPro" id="IPR005331">
    <property type="entry name" value="Sulfotransferase"/>
</dbReference>
<organism evidence="1 2">
    <name type="scientific">Methylobacterium goesingense</name>
    <dbReference type="NCBI Taxonomy" id="243690"/>
    <lineage>
        <taxon>Bacteria</taxon>
        <taxon>Pseudomonadati</taxon>
        <taxon>Pseudomonadota</taxon>
        <taxon>Alphaproteobacteria</taxon>
        <taxon>Hyphomicrobiales</taxon>
        <taxon>Methylobacteriaceae</taxon>
        <taxon>Methylobacterium</taxon>
    </lineage>
</organism>
<proteinExistence type="predicted"/>
<name>A0ABV2L2Y5_9HYPH</name>